<dbReference type="EMBL" id="DF849506">
    <property type="protein sequence ID" value="GAT57609.1"/>
    <property type="molecule type" value="Genomic_DNA"/>
</dbReference>
<reference evidence="2" key="1">
    <citation type="submission" date="2014-09" db="EMBL/GenBank/DDBJ databases">
        <title>Genome sequence of the luminous mushroom Mycena chlorophos for searching fungal bioluminescence genes.</title>
        <authorList>
            <person name="Tanaka Y."/>
            <person name="Kasuga D."/>
            <person name="Oba Y."/>
            <person name="Hase S."/>
            <person name="Sato K."/>
            <person name="Oba Y."/>
            <person name="Sakakibara Y."/>
        </authorList>
    </citation>
    <scope>NUCLEOTIDE SEQUENCE</scope>
</reference>
<feature type="transmembrane region" description="Helical" evidence="1">
    <location>
        <begin position="102"/>
        <end position="122"/>
    </location>
</feature>
<sequence>MTFNPYTKSTRTTLKCNAYTLHYSFCQDAEQIEDIQPIRRAREDLPPGKSQGPRSYPCKMQWTDVPLPATNWSIPPGIPEQCIGTRRTVRTTDDEPARRFSVAIRDTVALGLALILGVYWFFSPDISEPRPANSPQDHTCLSRTDVWNGALPSL</sequence>
<evidence type="ECO:0000256" key="1">
    <source>
        <dbReference type="SAM" id="Phobius"/>
    </source>
</evidence>
<proteinExistence type="predicted"/>
<evidence type="ECO:0000313" key="2">
    <source>
        <dbReference type="EMBL" id="GAT57609.1"/>
    </source>
</evidence>
<evidence type="ECO:0000313" key="3">
    <source>
        <dbReference type="Proteomes" id="UP000815677"/>
    </source>
</evidence>
<gene>
    <name evidence="2" type="ORF">MCHLO_14121</name>
</gene>
<keyword evidence="3" id="KW-1185">Reference proteome</keyword>
<keyword evidence="1" id="KW-1133">Transmembrane helix</keyword>
<accession>A0ABQ0M3L4</accession>
<dbReference type="Proteomes" id="UP000815677">
    <property type="component" value="Unassembled WGS sequence"/>
</dbReference>
<keyword evidence="1" id="KW-0812">Transmembrane</keyword>
<organism evidence="2 3">
    <name type="scientific">Mycena chlorophos</name>
    <name type="common">Agaric fungus</name>
    <name type="synonym">Agaricus chlorophos</name>
    <dbReference type="NCBI Taxonomy" id="658473"/>
    <lineage>
        <taxon>Eukaryota</taxon>
        <taxon>Fungi</taxon>
        <taxon>Dikarya</taxon>
        <taxon>Basidiomycota</taxon>
        <taxon>Agaricomycotina</taxon>
        <taxon>Agaricomycetes</taxon>
        <taxon>Agaricomycetidae</taxon>
        <taxon>Agaricales</taxon>
        <taxon>Marasmiineae</taxon>
        <taxon>Mycenaceae</taxon>
        <taxon>Mycena</taxon>
    </lineage>
</organism>
<keyword evidence="1" id="KW-0472">Membrane</keyword>
<protein>
    <submittedName>
        <fullName evidence="2">Uncharacterized protein</fullName>
    </submittedName>
</protein>
<name>A0ABQ0M3L4_MYCCL</name>